<sequence>MAISPGGSSAPTAGVLTSDALRIKHNQRSNSLSGYAPLTALLLFAISTPLPVGSFGTTAGVLASHCSPSEVRLLLRLTRSVDFPFVVTWSKLAPAQEAIFLFGLEGTGQ</sequence>
<reference evidence="1" key="1">
    <citation type="submission" date="2015-06" db="UniProtKB">
        <authorList>
            <consortium name="EnsemblPlants"/>
        </authorList>
    </citation>
    <scope>IDENTIFICATION</scope>
</reference>
<dbReference type="AlphaFoldDB" id="R7W9Z3"/>
<accession>R7W9Z3</accession>
<proteinExistence type="predicted"/>
<name>R7W9Z3_AEGTA</name>
<organism evidence="1">
    <name type="scientific">Aegilops tauschii</name>
    <name type="common">Tausch's goatgrass</name>
    <name type="synonym">Aegilops squarrosa</name>
    <dbReference type="NCBI Taxonomy" id="37682"/>
    <lineage>
        <taxon>Eukaryota</taxon>
        <taxon>Viridiplantae</taxon>
        <taxon>Streptophyta</taxon>
        <taxon>Embryophyta</taxon>
        <taxon>Tracheophyta</taxon>
        <taxon>Spermatophyta</taxon>
        <taxon>Magnoliopsida</taxon>
        <taxon>Liliopsida</taxon>
        <taxon>Poales</taxon>
        <taxon>Poaceae</taxon>
        <taxon>BOP clade</taxon>
        <taxon>Pooideae</taxon>
        <taxon>Triticodae</taxon>
        <taxon>Triticeae</taxon>
        <taxon>Triticinae</taxon>
        <taxon>Aegilops</taxon>
    </lineage>
</organism>
<protein>
    <submittedName>
        <fullName evidence="1">Uncharacterized protein</fullName>
    </submittedName>
</protein>
<evidence type="ECO:0000313" key="1">
    <source>
        <dbReference type="EnsemblPlants" id="EMT19107"/>
    </source>
</evidence>
<dbReference type="EnsemblPlants" id="EMT19107">
    <property type="protein sequence ID" value="EMT19107"/>
    <property type="gene ID" value="F775_25146"/>
</dbReference>